<dbReference type="EMBL" id="WHOB01000059">
    <property type="protein sequence ID" value="NOU81024.1"/>
    <property type="molecule type" value="Genomic_DNA"/>
</dbReference>
<dbReference type="Proteomes" id="UP000596857">
    <property type="component" value="Unassembled WGS sequence"/>
</dbReference>
<accession>A0ABX1YL02</accession>
<keyword evidence="2" id="KW-1185">Reference proteome</keyword>
<organism evidence="1 2">
    <name type="scientific">Paenibacillus phytohabitans</name>
    <dbReference type="NCBI Taxonomy" id="2654978"/>
    <lineage>
        <taxon>Bacteria</taxon>
        <taxon>Bacillati</taxon>
        <taxon>Bacillota</taxon>
        <taxon>Bacilli</taxon>
        <taxon>Bacillales</taxon>
        <taxon>Paenibacillaceae</taxon>
        <taxon>Paenibacillus</taxon>
    </lineage>
</organism>
<reference evidence="1 2" key="1">
    <citation type="submission" date="2019-10" db="EMBL/GenBank/DDBJ databases">
        <title>Description of Paenibacillus terricola sp. nov.</title>
        <authorList>
            <person name="Carlier A."/>
            <person name="Qi S."/>
        </authorList>
    </citation>
    <scope>NUCLEOTIDE SEQUENCE [LARGE SCALE GENOMIC DNA]</scope>
    <source>
        <strain evidence="1 2">LMG 31459</strain>
    </source>
</reference>
<comment type="caution">
    <text evidence="1">The sequence shown here is derived from an EMBL/GenBank/DDBJ whole genome shotgun (WGS) entry which is preliminary data.</text>
</comment>
<dbReference type="RefSeq" id="WP_171718557.1">
    <property type="nucleotide sequence ID" value="NZ_WHOB01000059.1"/>
</dbReference>
<evidence type="ECO:0000313" key="2">
    <source>
        <dbReference type="Proteomes" id="UP000596857"/>
    </source>
</evidence>
<name>A0ABX1YL02_9BACL</name>
<proteinExistence type="predicted"/>
<protein>
    <submittedName>
        <fullName evidence="1">Uncharacterized protein</fullName>
    </submittedName>
</protein>
<evidence type="ECO:0000313" key="1">
    <source>
        <dbReference type="EMBL" id="NOU81024.1"/>
    </source>
</evidence>
<sequence>MYAKNRIQCANGRVDEPSYFTFDVPRLIRPPGDFVIALELSTVIWGGRGLEADMKGINGCLL</sequence>
<gene>
    <name evidence="1" type="ORF">GC101_19360</name>
</gene>